<evidence type="ECO:0000313" key="2">
    <source>
        <dbReference type="EMBL" id="KAL0915514.1"/>
    </source>
</evidence>
<dbReference type="AlphaFoldDB" id="A0ABD0URM7"/>
<feature type="region of interest" description="Disordered" evidence="1">
    <location>
        <begin position="272"/>
        <end position="396"/>
    </location>
</feature>
<accession>A0ABD0URM7</accession>
<organism evidence="2 3">
    <name type="scientific">Dendrobium thyrsiflorum</name>
    <name type="common">Pinecone-like raceme dendrobium</name>
    <name type="synonym">Orchid</name>
    <dbReference type="NCBI Taxonomy" id="117978"/>
    <lineage>
        <taxon>Eukaryota</taxon>
        <taxon>Viridiplantae</taxon>
        <taxon>Streptophyta</taxon>
        <taxon>Embryophyta</taxon>
        <taxon>Tracheophyta</taxon>
        <taxon>Spermatophyta</taxon>
        <taxon>Magnoliopsida</taxon>
        <taxon>Liliopsida</taxon>
        <taxon>Asparagales</taxon>
        <taxon>Orchidaceae</taxon>
        <taxon>Epidendroideae</taxon>
        <taxon>Malaxideae</taxon>
        <taxon>Dendrobiinae</taxon>
        <taxon>Dendrobium</taxon>
    </lineage>
</organism>
<evidence type="ECO:0000313" key="3">
    <source>
        <dbReference type="Proteomes" id="UP001552299"/>
    </source>
</evidence>
<proteinExistence type="predicted"/>
<feature type="compositionally biased region" description="Polar residues" evidence="1">
    <location>
        <begin position="384"/>
        <end position="396"/>
    </location>
</feature>
<evidence type="ECO:0000256" key="1">
    <source>
        <dbReference type="SAM" id="MobiDB-lite"/>
    </source>
</evidence>
<feature type="compositionally biased region" description="Basic and acidic residues" evidence="1">
    <location>
        <begin position="297"/>
        <end position="312"/>
    </location>
</feature>
<protein>
    <submittedName>
        <fullName evidence="2">Uncharacterized protein</fullName>
    </submittedName>
</protein>
<dbReference type="Proteomes" id="UP001552299">
    <property type="component" value="Unassembled WGS sequence"/>
</dbReference>
<keyword evidence="3" id="KW-1185">Reference proteome</keyword>
<dbReference type="EMBL" id="JANQDX010000012">
    <property type="protein sequence ID" value="KAL0915514.1"/>
    <property type="molecule type" value="Genomic_DNA"/>
</dbReference>
<feature type="compositionally biased region" description="Basic and acidic residues" evidence="1">
    <location>
        <begin position="344"/>
        <end position="355"/>
    </location>
</feature>
<feature type="compositionally biased region" description="Polar residues" evidence="1">
    <location>
        <begin position="332"/>
        <end position="341"/>
    </location>
</feature>
<sequence>MYDFPSRAYRIKMMVRNKDKTMSGHRKDPAWKHMVKGGVTRMNEHLSRSHKNVEPYAKVPNIVREKIKTYIIRIERVLLDCNKPRTLFPSDLQKQNIYIHHNPSIKRTNQKSIIHLYIDEKYLRKRKITDIEKEEANWKALDFTGDEAGERAVHYDDNSNEDTLNDDSADGFYRLTPHGPRLTNGKCLDTQLLQETTFFTGIASKACLASKTIPFFQYPSTIELQQKKEEKQKKSEKELKKESEREICVFAHCYCALVIAVLTTLPSASLTKVRRGSPNITPKWKPNSPFTSIRTNQQKENRGPAIKSEQHPKSHTGNRTQQPRGKGMDSRGTGTDSQGGMNQPREEDLEREKGLSQKNPQISANKYIWNENLEDSERAEDTHTNLILSGQTDLEP</sequence>
<reference evidence="2 3" key="1">
    <citation type="journal article" date="2024" name="Plant Biotechnol. J.">
        <title>Dendrobium thyrsiflorum genome and its molecular insights into genes involved in important horticultural traits.</title>
        <authorList>
            <person name="Chen B."/>
            <person name="Wang J.Y."/>
            <person name="Zheng P.J."/>
            <person name="Li K.L."/>
            <person name="Liang Y.M."/>
            <person name="Chen X.F."/>
            <person name="Zhang C."/>
            <person name="Zhao X."/>
            <person name="He X."/>
            <person name="Zhang G.Q."/>
            <person name="Liu Z.J."/>
            <person name="Xu Q."/>
        </authorList>
    </citation>
    <scope>NUCLEOTIDE SEQUENCE [LARGE SCALE GENOMIC DNA]</scope>
    <source>
        <strain evidence="2">GZMU011</strain>
    </source>
</reference>
<name>A0ABD0URM7_DENTH</name>
<comment type="caution">
    <text evidence="2">The sequence shown here is derived from an EMBL/GenBank/DDBJ whole genome shotgun (WGS) entry which is preliminary data.</text>
</comment>
<gene>
    <name evidence="2" type="ORF">M5K25_015940</name>
</gene>